<accession>A0A0C9WHY5</accession>
<dbReference type="EMBL" id="KN838947">
    <property type="protein sequence ID" value="KIJ92004.1"/>
    <property type="molecule type" value="Genomic_DNA"/>
</dbReference>
<name>A0A0C9WHY5_9AGAR</name>
<evidence type="ECO:0000256" key="1">
    <source>
        <dbReference type="SAM" id="MobiDB-lite"/>
    </source>
</evidence>
<evidence type="ECO:0000313" key="3">
    <source>
        <dbReference type="Proteomes" id="UP000054477"/>
    </source>
</evidence>
<feature type="compositionally biased region" description="Polar residues" evidence="1">
    <location>
        <begin position="111"/>
        <end position="121"/>
    </location>
</feature>
<proteinExistence type="predicted"/>
<reference evidence="3" key="2">
    <citation type="submission" date="2015-01" db="EMBL/GenBank/DDBJ databases">
        <title>Evolutionary Origins and Diversification of the Mycorrhizal Mutualists.</title>
        <authorList>
            <consortium name="DOE Joint Genome Institute"/>
            <consortium name="Mycorrhizal Genomics Consortium"/>
            <person name="Kohler A."/>
            <person name="Kuo A."/>
            <person name="Nagy L.G."/>
            <person name="Floudas D."/>
            <person name="Copeland A."/>
            <person name="Barry K.W."/>
            <person name="Cichocki N."/>
            <person name="Veneault-Fourrey C."/>
            <person name="LaButti K."/>
            <person name="Lindquist E.A."/>
            <person name="Lipzen A."/>
            <person name="Lundell T."/>
            <person name="Morin E."/>
            <person name="Murat C."/>
            <person name="Riley R."/>
            <person name="Ohm R."/>
            <person name="Sun H."/>
            <person name="Tunlid A."/>
            <person name="Henrissat B."/>
            <person name="Grigoriev I.V."/>
            <person name="Hibbett D.S."/>
            <person name="Martin F."/>
        </authorList>
    </citation>
    <scope>NUCLEOTIDE SEQUENCE [LARGE SCALE GENOMIC DNA]</scope>
    <source>
        <strain evidence="3">LaAM-08-1</strain>
    </source>
</reference>
<evidence type="ECO:0000313" key="2">
    <source>
        <dbReference type="EMBL" id="KIJ92004.1"/>
    </source>
</evidence>
<reference evidence="2 3" key="1">
    <citation type="submission" date="2014-04" db="EMBL/GenBank/DDBJ databases">
        <authorList>
            <consortium name="DOE Joint Genome Institute"/>
            <person name="Kuo A."/>
            <person name="Kohler A."/>
            <person name="Nagy L.G."/>
            <person name="Floudas D."/>
            <person name="Copeland A."/>
            <person name="Barry K.W."/>
            <person name="Cichocki N."/>
            <person name="Veneault-Fourrey C."/>
            <person name="LaButti K."/>
            <person name="Lindquist E.A."/>
            <person name="Lipzen A."/>
            <person name="Lundell T."/>
            <person name="Morin E."/>
            <person name="Murat C."/>
            <person name="Sun H."/>
            <person name="Tunlid A."/>
            <person name="Henrissat B."/>
            <person name="Grigoriev I.V."/>
            <person name="Hibbett D.S."/>
            <person name="Martin F."/>
            <person name="Nordberg H.P."/>
            <person name="Cantor M.N."/>
            <person name="Hua S.X."/>
        </authorList>
    </citation>
    <scope>NUCLEOTIDE SEQUENCE [LARGE SCALE GENOMIC DNA]</scope>
    <source>
        <strain evidence="2 3">LaAM-08-1</strain>
    </source>
</reference>
<sequence length="121" mass="13686">MDIVVDDEGKKWYRCRCARHCGGSNGPGKLKAYSTYRKHINEDIDTQLAVAGSQQPQAPQNDPMPHASFMLTSQVAPDFGSHSDDDLDQRPEKRLRMEDENVDRKKDQNRTEQALQSPTAN</sequence>
<dbReference type="AlphaFoldDB" id="A0A0C9WHY5"/>
<feature type="region of interest" description="Disordered" evidence="1">
    <location>
        <begin position="51"/>
        <end position="121"/>
    </location>
</feature>
<gene>
    <name evidence="2" type="ORF">K443DRAFT_13934</name>
</gene>
<dbReference type="HOGENOM" id="CLU_2038451_0_0_1"/>
<keyword evidence="3" id="KW-1185">Reference proteome</keyword>
<organism evidence="2 3">
    <name type="scientific">Laccaria amethystina LaAM-08-1</name>
    <dbReference type="NCBI Taxonomy" id="1095629"/>
    <lineage>
        <taxon>Eukaryota</taxon>
        <taxon>Fungi</taxon>
        <taxon>Dikarya</taxon>
        <taxon>Basidiomycota</taxon>
        <taxon>Agaricomycotina</taxon>
        <taxon>Agaricomycetes</taxon>
        <taxon>Agaricomycetidae</taxon>
        <taxon>Agaricales</taxon>
        <taxon>Agaricineae</taxon>
        <taxon>Hydnangiaceae</taxon>
        <taxon>Laccaria</taxon>
    </lineage>
</organism>
<feature type="compositionally biased region" description="Basic and acidic residues" evidence="1">
    <location>
        <begin position="81"/>
        <end position="110"/>
    </location>
</feature>
<protein>
    <submittedName>
        <fullName evidence="2">Uncharacterized protein</fullName>
    </submittedName>
</protein>
<dbReference type="Proteomes" id="UP000054477">
    <property type="component" value="Unassembled WGS sequence"/>
</dbReference>